<dbReference type="RefSeq" id="WP_103918488.1">
    <property type="nucleotide sequence ID" value="NZ_FMSV02000051.1"/>
</dbReference>
<sequence length="301" mass="33994">MLNGQTFLITGATGRLGRDLSARLEMLGAQVLPLVLPGYPEQPRRVDWIADSQPIVVQSAEDLTGLAKPDRVIHLHWQVQRDKTFTEQMRYELDSNIHQLSFLWDWLKTHPPVSFSNISSIRVFSRLNQNPIQAMDSPHPDTPYGLLKQTAENFFEQHFADCKTVVSHLRLGSVASPGEHPSQLLSRLYRSAFENEAIIVNSGHVTGLLWIDEAVDLLISTAMHAQAQAYLLTPAAIDNAEIARCFMAVSGRTLNARYQNLAPDCPDPVFVSDIPQFQHDWVRQFSLQTMIQQRIKKESNT</sequence>
<dbReference type="PANTHER" id="PTHR43103">
    <property type="entry name" value="NUCLEOSIDE-DIPHOSPHATE-SUGAR EPIMERASE"/>
    <property type="match status" value="1"/>
</dbReference>
<dbReference type="EMBL" id="FMSV02000051">
    <property type="protein sequence ID" value="SEH04420.1"/>
    <property type="molecule type" value="Genomic_DNA"/>
</dbReference>
<proteinExistence type="predicted"/>
<accession>A0A1H6F2S2</accession>
<dbReference type="OrthoDB" id="9801056at2"/>
<evidence type="ECO:0000256" key="1">
    <source>
        <dbReference type="ARBA" id="ARBA00022857"/>
    </source>
</evidence>
<reference evidence="4 5" key="1">
    <citation type="submission" date="2016-10" db="EMBL/GenBank/DDBJ databases">
        <authorList>
            <person name="de Groot N.N."/>
        </authorList>
    </citation>
    <scope>NUCLEOTIDE SEQUENCE [LARGE SCALE GENOMIC DNA]</scope>
    <source>
        <strain evidence="4">MBHS1</strain>
    </source>
</reference>
<dbReference type="PANTHER" id="PTHR43103:SF3">
    <property type="entry name" value="ADP-L-GLYCERO-D-MANNO-HEPTOSE-6-EPIMERASE"/>
    <property type="match status" value="1"/>
</dbReference>
<protein>
    <submittedName>
        <fullName evidence="4">NAD dependent epimerase/dehydratase family protein</fullName>
    </submittedName>
</protein>
<feature type="domain" description="NAD-dependent epimerase/dehydratase" evidence="3">
    <location>
        <begin position="8"/>
        <end position="202"/>
    </location>
</feature>
<dbReference type="Gene3D" id="3.40.50.720">
    <property type="entry name" value="NAD(P)-binding Rossmann-like Domain"/>
    <property type="match status" value="1"/>
</dbReference>
<dbReference type="AlphaFoldDB" id="A0A1H6F2S2"/>
<evidence type="ECO:0000259" key="3">
    <source>
        <dbReference type="Pfam" id="PF01370"/>
    </source>
</evidence>
<evidence type="ECO:0000313" key="4">
    <source>
        <dbReference type="EMBL" id="SEH04420.1"/>
    </source>
</evidence>
<dbReference type="InterPro" id="IPR001509">
    <property type="entry name" value="Epimerase_deHydtase"/>
</dbReference>
<evidence type="ECO:0000313" key="5">
    <source>
        <dbReference type="Proteomes" id="UP000236724"/>
    </source>
</evidence>
<dbReference type="Proteomes" id="UP000236724">
    <property type="component" value="Unassembled WGS sequence"/>
</dbReference>
<gene>
    <name evidence="4" type="ORF">MBHS_00266</name>
</gene>
<organism evidence="4 5">
    <name type="scientific">Candidatus Venteria ishoeyi</name>
    <dbReference type="NCBI Taxonomy" id="1899563"/>
    <lineage>
        <taxon>Bacteria</taxon>
        <taxon>Pseudomonadati</taxon>
        <taxon>Pseudomonadota</taxon>
        <taxon>Gammaproteobacteria</taxon>
        <taxon>Thiotrichales</taxon>
        <taxon>Thiotrichaceae</taxon>
        <taxon>Venteria</taxon>
    </lineage>
</organism>
<keyword evidence="2" id="KW-0119">Carbohydrate metabolism</keyword>
<dbReference type="Pfam" id="PF01370">
    <property type="entry name" value="Epimerase"/>
    <property type="match status" value="1"/>
</dbReference>
<keyword evidence="1" id="KW-0521">NADP</keyword>
<dbReference type="InterPro" id="IPR036291">
    <property type="entry name" value="NAD(P)-bd_dom_sf"/>
</dbReference>
<dbReference type="SUPFAM" id="SSF51735">
    <property type="entry name" value="NAD(P)-binding Rossmann-fold domains"/>
    <property type="match status" value="1"/>
</dbReference>
<evidence type="ECO:0000256" key="2">
    <source>
        <dbReference type="ARBA" id="ARBA00023277"/>
    </source>
</evidence>
<keyword evidence="5" id="KW-1185">Reference proteome</keyword>
<name>A0A1H6F2S2_9GAMM</name>